<dbReference type="Pfam" id="PF00126">
    <property type="entry name" value="HTH_1"/>
    <property type="match status" value="1"/>
</dbReference>
<dbReference type="InterPro" id="IPR005119">
    <property type="entry name" value="LysR_subst-bd"/>
</dbReference>
<dbReference type="InterPro" id="IPR000847">
    <property type="entry name" value="LysR_HTH_N"/>
</dbReference>
<evidence type="ECO:0000313" key="6">
    <source>
        <dbReference type="EMBL" id="VCU69160.1"/>
    </source>
</evidence>
<keyword evidence="2" id="KW-0805">Transcription regulation</keyword>
<dbReference type="SUPFAM" id="SSF46785">
    <property type="entry name" value="Winged helix' DNA-binding domain"/>
    <property type="match status" value="1"/>
</dbReference>
<dbReference type="Gene3D" id="3.40.190.10">
    <property type="entry name" value="Periplasmic binding protein-like II"/>
    <property type="match status" value="2"/>
</dbReference>
<dbReference type="FunFam" id="1.10.10.10:FF:000001">
    <property type="entry name" value="LysR family transcriptional regulator"/>
    <property type="match status" value="1"/>
</dbReference>
<dbReference type="Pfam" id="PF03466">
    <property type="entry name" value="LysR_substrate"/>
    <property type="match status" value="1"/>
</dbReference>
<dbReference type="InterPro" id="IPR036388">
    <property type="entry name" value="WH-like_DNA-bd_sf"/>
</dbReference>
<evidence type="ECO:0000256" key="3">
    <source>
        <dbReference type="ARBA" id="ARBA00023125"/>
    </source>
</evidence>
<protein>
    <submittedName>
        <fullName evidence="6">HTH-type transcriptional regulator BenM</fullName>
    </submittedName>
</protein>
<dbReference type="Gene3D" id="1.10.10.10">
    <property type="entry name" value="Winged helix-like DNA-binding domain superfamily/Winged helix DNA-binding domain"/>
    <property type="match status" value="1"/>
</dbReference>
<keyword evidence="4" id="KW-0804">Transcription</keyword>
<organism evidence="6 7">
    <name type="scientific">Pigmentiphaga humi</name>
    <dbReference type="NCBI Taxonomy" id="2478468"/>
    <lineage>
        <taxon>Bacteria</taxon>
        <taxon>Pseudomonadati</taxon>
        <taxon>Pseudomonadota</taxon>
        <taxon>Betaproteobacteria</taxon>
        <taxon>Burkholderiales</taxon>
        <taxon>Alcaligenaceae</taxon>
        <taxon>Pigmentiphaga</taxon>
    </lineage>
</organism>
<dbReference type="GO" id="GO:0032993">
    <property type="term" value="C:protein-DNA complex"/>
    <property type="evidence" value="ECO:0007669"/>
    <property type="project" value="TreeGrafter"/>
</dbReference>
<keyword evidence="7" id="KW-1185">Reference proteome</keyword>
<evidence type="ECO:0000259" key="5">
    <source>
        <dbReference type="PROSITE" id="PS50931"/>
    </source>
</evidence>
<evidence type="ECO:0000256" key="1">
    <source>
        <dbReference type="ARBA" id="ARBA00009437"/>
    </source>
</evidence>
<dbReference type="PANTHER" id="PTHR30346:SF0">
    <property type="entry name" value="HCA OPERON TRANSCRIPTIONAL ACTIVATOR HCAR"/>
    <property type="match status" value="1"/>
</dbReference>
<dbReference type="GO" id="GO:0003677">
    <property type="term" value="F:DNA binding"/>
    <property type="evidence" value="ECO:0007669"/>
    <property type="project" value="UniProtKB-KW"/>
</dbReference>
<dbReference type="RefSeq" id="WP_124078513.1">
    <property type="nucleotide sequence ID" value="NZ_UWPJ01000011.1"/>
</dbReference>
<dbReference type="OrthoDB" id="9157176at2"/>
<dbReference type="PANTHER" id="PTHR30346">
    <property type="entry name" value="TRANSCRIPTIONAL DUAL REGULATOR HCAR-RELATED"/>
    <property type="match status" value="1"/>
</dbReference>
<gene>
    <name evidence="6" type="primary">benM_2</name>
    <name evidence="6" type="ORF">PIGHUM_01220</name>
</gene>
<dbReference type="PRINTS" id="PR00039">
    <property type="entry name" value="HTHLYSR"/>
</dbReference>
<dbReference type="InterPro" id="IPR036390">
    <property type="entry name" value="WH_DNA-bd_sf"/>
</dbReference>
<proteinExistence type="inferred from homology"/>
<feature type="domain" description="HTH lysR-type" evidence="5">
    <location>
        <begin position="1"/>
        <end position="58"/>
    </location>
</feature>
<evidence type="ECO:0000256" key="2">
    <source>
        <dbReference type="ARBA" id="ARBA00023015"/>
    </source>
</evidence>
<dbReference type="EMBL" id="UWPJ01000011">
    <property type="protein sequence ID" value="VCU69160.1"/>
    <property type="molecule type" value="Genomic_DNA"/>
</dbReference>
<dbReference type="GO" id="GO:0003700">
    <property type="term" value="F:DNA-binding transcription factor activity"/>
    <property type="evidence" value="ECO:0007669"/>
    <property type="project" value="InterPro"/>
</dbReference>
<dbReference type="AlphaFoldDB" id="A0A3P4B0A6"/>
<accession>A0A3P4B0A6</accession>
<name>A0A3P4B0A6_9BURK</name>
<keyword evidence="3" id="KW-0238">DNA-binding</keyword>
<reference evidence="6 7" key="1">
    <citation type="submission" date="2018-10" db="EMBL/GenBank/DDBJ databases">
        <authorList>
            <person name="Criscuolo A."/>
        </authorList>
    </citation>
    <scope>NUCLEOTIDE SEQUENCE [LARGE SCALE GENOMIC DNA]</scope>
    <source>
        <strain evidence="6">DnA1</strain>
    </source>
</reference>
<dbReference type="SUPFAM" id="SSF53850">
    <property type="entry name" value="Periplasmic binding protein-like II"/>
    <property type="match status" value="1"/>
</dbReference>
<comment type="similarity">
    <text evidence="1">Belongs to the LysR transcriptional regulatory family.</text>
</comment>
<sequence length="300" mass="33610">MNLKQMRYFVAVATERNFTRAAKRLHMAQPPLTRHMAELERDLGAPLFVRTPKGVELTEAGAALLDEVPNILSLTERAHERARRAGQGLTGTLEIGVFGSGILSVIPRILAILHAERPDVEIRLHNLTKPEQLEALRERRITAGFHRLPPDDPDIDAQLVTREPLYVGMHESHPLARRDRLRAADLHDQPMILYPNLDMPGLEERVARMFNRENVALRVVQQVEDVLTCVALVAGRFGLCVTPRSAADNLLLPGVAYRPLDSAFLPDVELSCAYLRGNRSPALLAMLEVIERYRRDNGPA</sequence>
<dbReference type="PROSITE" id="PS50931">
    <property type="entry name" value="HTH_LYSR"/>
    <property type="match status" value="1"/>
</dbReference>
<evidence type="ECO:0000256" key="4">
    <source>
        <dbReference type="ARBA" id="ARBA00023163"/>
    </source>
</evidence>
<dbReference type="Proteomes" id="UP000277294">
    <property type="component" value="Unassembled WGS sequence"/>
</dbReference>
<evidence type="ECO:0000313" key="7">
    <source>
        <dbReference type="Proteomes" id="UP000277294"/>
    </source>
</evidence>